<organism evidence="3 4">
    <name type="scientific">Gryllotalpicola daejeonensis</name>
    <dbReference type="NCBI Taxonomy" id="993087"/>
    <lineage>
        <taxon>Bacteria</taxon>
        <taxon>Bacillati</taxon>
        <taxon>Actinomycetota</taxon>
        <taxon>Actinomycetes</taxon>
        <taxon>Micrococcales</taxon>
        <taxon>Microbacteriaceae</taxon>
        <taxon>Gryllotalpicola</taxon>
    </lineage>
</organism>
<proteinExistence type="predicted"/>
<evidence type="ECO:0000256" key="1">
    <source>
        <dbReference type="SAM" id="Coils"/>
    </source>
</evidence>
<reference evidence="3" key="2">
    <citation type="submission" date="2023-12" db="EMBL/GenBank/DDBJ databases">
        <authorList>
            <person name="Sun Q."/>
            <person name="Inoue M."/>
        </authorList>
    </citation>
    <scope>NUCLEOTIDE SEQUENCE</scope>
    <source>
        <strain evidence="3">JCM 17590</strain>
    </source>
</reference>
<dbReference type="RefSeq" id="WP_344791401.1">
    <property type="nucleotide sequence ID" value="NZ_BAABBV010000001.1"/>
</dbReference>
<feature type="region of interest" description="Disordered" evidence="2">
    <location>
        <begin position="1"/>
        <end position="31"/>
    </location>
</feature>
<keyword evidence="1" id="KW-0175">Coiled coil</keyword>
<keyword evidence="4" id="KW-1185">Reference proteome</keyword>
<gene>
    <name evidence="3" type="ORF">GCM10022286_17700</name>
</gene>
<evidence type="ECO:0000256" key="2">
    <source>
        <dbReference type="SAM" id="MobiDB-lite"/>
    </source>
</evidence>
<sequence>MRTNTRAERDARRRAAYARQRAQRDAAAARNAVHEEARAAARRAADAIDALEDGWGGRTRALNELDELSRALVRLQREEVRLRSQRDELIDALRAAGASWTLLALRTKLSRQALIKRRGVADVGGQA</sequence>
<comment type="caution">
    <text evidence="3">The sequence shown here is derived from an EMBL/GenBank/DDBJ whole genome shotgun (WGS) entry which is preliminary data.</text>
</comment>
<name>A0ABP7ZK25_9MICO</name>
<protein>
    <submittedName>
        <fullName evidence="3">Uncharacterized protein</fullName>
    </submittedName>
</protein>
<reference evidence="3" key="1">
    <citation type="journal article" date="2014" name="Int. J. Syst. Evol. Microbiol.">
        <title>Complete genome of a new Firmicutes species belonging to the dominant human colonic microbiota ('Ruminococcus bicirculans') reveals two chromosomes and a selective capacity to utilize plant glucans.</title>
        <authorList>
            <consortium name="NISC Comparative Sequencing Program"/>
            <person name="Wegmann U."/>
            <person name="Louis P."/>
            <person name="Goesmann A."/>
            <person name="Henrissat B."/>
            <person name="Duncan S.H."/>
            <person name="Flint H.J."/>
        </authorList>
    </citation>
    <scope>NUCLEOTIDE SEQUENCE</scope>
    <source>
        <strain evidence="3">JCM 17590</strain>
    </source>
</reference>
<evidence type="ECO:0000313" key="3">
    <source>
        <dbReference type="EMBL" id="GAA4160909.1"/>
    </source>
</evidence>
<feature type="coiled-coil region" evidence="1">
    <location>
        <begin position="58"/>
        <end position="92"/>
    </location>
</feature>
<accession>A0ABP7ZK25</accession>
<feature type="compositionally biased region" description="Basic and acidic residues" evidence="2">
    <location>
        <begin position="1"/>
        <end position="13"/>
    </location>
</feature>
<dbReference type="EMBL" id="BAABBV010000001">
    <property type="protein sequence ID" value="GAA4160909.1"/>
    <property type="molecule type" value="Genomic_DNA"/>
</dbReference>
<evidence type="ECO:0000313" key="4">
    <source>
        <dbReference type="Proteomes" id="UP001415169"/>
    </source>
</evidence>
<feature type="compositionally biased region" description="Low complexity" evidence="2">
    <location>
        <begin position="17"/>
        <end position="31"/>
    </location>
</feature>
<dbReference type="Proteomes" id="UP001415169">
    <property type="component" value="Unassembled WGS sequence"/>
</dbReference>